<dbReference type="Proteomes" id="UP000240883">
    <property type="component" value="Unassembled WGS sequence"/>
</dbReference>
<name>A0A2T2N8X1_CORCC</name>
<gene>
    <name evidence="2" type="ORF">BS50DRAFT_578346</name>
</gene>
<organism evidence="2 3">
    <name type="scientific">Corynespora cassiicola Philippines</name>
    <dbReference type="NCBI Taxonomy" id="1448308"/>
    <lineage>
        <taxon>Eukaryota</taxon>
        <taxon>Fungi</taxon>
        <taxon>Dikarya</taxon>
        <taxon>Ascomycota</taxon>
        <taxon>Pezizomycotina</taxon>
        <taxon>Dothideomycetes</taxon>
        <taxon>Pleosporomycetidae</taxon>
        <taxon>Pleosporales</taxon>
        <taxon>Corynesporascaceae</taxon>
        <taxon>Corynespora</taxon>
    </lineage>
</organism>
<reference evidence="2 3" key="1">
    <citation type="journal article" date="2018" name="Front. Microbiol.">
        <title>Genome-Wide Analysis of Corynespora cassiicola Leaf Fall Disease Putative Effectors.</title>
        <authorList>
            <person name="Lopez D."/>
            <person name="Ribeiro S."/>
            <person name="Label P."/>
            <person name="Fumanal B."/>
            <person name="Venisse J.S."/>
            <person name="Kohler A."/>
            <person name="de Oliveira R.R."/>
            <person name="Labutti K."/>
            <person name="Lipzen A."/>
            <person name="Lail K."/>
            <person name="Bauer D."/>
            <person name="Ohm R.A."/>
            <person name="Barry K.W."/>
            <person name="Spatafora J."/>
            <person name="Grigoriev I.V."/>
            <person name="Martin F.M."/>
            <person name="Pujade-Renaud V."/>
        </authorList>
    </citation>
    <scope>NUCLEOTIDE SEQUENCE [LARGE SCALE GENOMIC DNA]</scope>
    <source>
        <strain evidence="2 3">Philippines</strain>
    </source>
</reference>
<dbReference type="AlphaFoldDB" id="A0A2T2N8X1"/>
<keyword evidence="3" id="KW-1185">Reference proteome</keyword>
<evidence type="ECO:0000259" key="1">
    <source>
        <dbReference type="PROSITE" id="PS50181"/>
    </source>
</evidence>
<dbReference type="PROSITE" id="PS50181">
    <property type="entry name" value="FBOX"/>
    <property type="match status" value="1"/>
</dbReference>
<feature type="domain" description="F-box" evidence="1">
    <location>
        <begin position="10"/>
        <end position="65"/>
    </location>
</feature>
<evidence type="ECO:0000313" key="3">
    <source>
        <dbReference type="Proteomes" id="UP000240883"/>
    </source>
</evidence>
<dbReference type="OrthoDB" id="3800724at2759"/>
<accession>A0A2T2N8X1</accession>
<sequence>MTTRVTSSSSKTLDTLPEELLDQIVFLLRPPSRLPVVHRLSALYSLSLVSKRFNRIAVPHLYHAIPLVLNRSKSYQSVIVECPLFQRETWSFHVPTTERCNADSLVRTLTDRPYLRKHVKVLLPLRLDYGFRRRRLLGMYGYEPGSPFRVSPKHLERAMQSPTPTVHLRDILRSRPVIIGADQDPAYVLLWRVLRLTDNLQHLYLDYRVYHTDSLHNPLLGGLQPSSVPYCFDFIREVVLCCQAIPLTHLSPLFVMPSLESLEISLGVLEPLTPLILNHVAAWNKIAGLSKIKSLSITHLHLFPLRPESYTALPLISMACFKLRVLRIITGFEGTSITSPTRRFLSDFEQHIPTLRVVEIHSSAARIHLCGVAALQTSNGAMGRLRASTKLKHLVLEAHDLVEESISDLKYPPHHEDLGTMVSLENRVGEPTVLYCLDLTLPVSLETLTLRISSCHMHQKAVDLILRRAKKNLSRRFPHLREIKIFWYEKPLWPFLHVASLQPLYEEVGVEVVEEILG</sequence>
<evidence type="ECO:0000313" key="2">
    <source>
        <dbReference type="EMBL" id="PSN61877.1"/>
    </source>
</evidence>
<dbReference type="EMBL" id="KZ678143">
    <property type="protein sequence ID" value="PSN61877.1"/>
    <property type="molecule type" value="Genomic_DNA"/>
</dbReference>
<proteinExistence type="predicted"/>
<protein>
    <recommendedName>
        <fullName evidence="1">F-box domain-containing protein</fullName>
    </recommendedName>
</protein>
<dbReference type="InterPro" id="IPR001810">
    <property type="entry name" value="F-box_dom"/>
</dbReference>